<keyword evidence="4" id="KW-0031">Aminopeptidase</keyword>
<keyword evidence="7" id="KW-0720">Serine protease</keyword>
<keyword evidence="9" id="KW-0732">Signal</keyword>
<feature type="domain" description="Xaa-Pro dipeptidyl-peptidase C-terminal" evidence="10">
    <location>
        <begin position="369"/>
        <end position="621"/>
    </location>
</feature>
<dbReference type="SMART" id="SM00939">
    <property type="entry name" value="PepX_C"/>
    <property type="match status" value="1"/>
</dbReference>
<dbReference type="InterPro" id="IPR000383">
    <property type="entry name" value="Xaa-Pro-like_dom"/>
</dbReference>
<evidence type="ECO:0000256" key="1">
    <source>
        <dbReference type="ARBA" id="ARBA00000123"/>
    </source>
</evidence>
<dbReference type="InterPro" id="IPR029058">
    <property type="entry name" value="AB_hydrolase_fold"/>
</dbReference>
<feature type="chain" id="PRO_5037436595" description="Xaa-Pro dipeptidyl-peptidase" evidence="9">
    <location>
        <begin position="28"/>
        <end position="627"/>
    </location>
</feature>
<reference evidence="11" key="1">
    <citation type="submission" date="2021-03" db="EMBL/GenBank/DDBJ databases">
        <authorList>
            <person name="Kanchanasin P."/>
            <person name="Saeng-In P."/>
            <person name="Phongsopitanun W."/>
            <person name="Yuki M."/>
            <person name="Kudo T."/>
            <person name="Ohkuma M."/>
            <person name="Tanasupawat S."/>
        </authorList>
    </citation>
    <scope>NUCLEOTIDE SEQUENCE</scope>
    <source>
        <strain evidence="11">GKU 128</strain>
    </source>
</reference>
<keyword evidence="12" id="KW-1185">Reference proteome</keyword>
<comment type="similarity">
    <text evidence="2">Belongs to the peptidase S15 family.</text>
</comment>
<gene>
    <name evidence="11" type="ORF">J4573_33690</name>
</gene>
<dbReference type="Pfam" id="PF02129">
    <property type="entry name" value="Peptidase_S15"/>
    <property type="match status" value="1"/>
</dbReference>
<keyword evidence="5" id="KW-0645">Protease</keyword>
<dbReference type="PRINTS" id="PR00923">
    <property type="entry name" value="LACTOPTASE"/>
</dbReference>
<organism evidence="11 12">
    <name type="scientific">Actinomadura barringtoniae</name>
    <dbReference type="NCBI Taxonomy" id="1427535"/>
    <lineage>
        <taxon>Bacteria</taxon>
        <taxon>Bacillati</taxon>
        <taxon>Actinomycetota</taxon>
        <taxon>Actinomycetes</taxon>
        <taxon>Streptosporangiales</taxon>
        <taxon>Thermomonosporaceae</taxon>
        <taxon>Actinomadura</taxon>
    </lineage>
</organism>
<dbReference type="Gene3D" id="2.60.120.260">
    <property type="entry name" value="Galactose-binding domain-like"/>
    <property type="match status" value="1"/>
</dbReference>
<evidence type="ECO:0000256" key="8">
    <source>
        <dbReference type="ARBA" id="ARBA00030045"/>
    </source>
</evidence>
<dbReference type="Pfam" id="PF08530">
    <property type="entry name" value="PepX_C"/>
    <property type="match status" value="1"/>
</dbReference>
<dbReference type="SUPFAM" id="SSF53474">
    <property type="entry name" value="alpha/beta-Hydrolases"/>
    <property type="match status" value="1"/>
</dbReference>
<evidence type="ECO:0000256" key="3">
    <source>
        <dbReference type="ARBA" id="ARBA00012463"/>
    </source>
</evidence>
<dbReference type="SUPFAM" id="SSF49785">
    <property type="entry name" value="Galactose-binding domain-like"/>
    <property type="match status" value="1"/>
</dbReference>
<name>A0A939PFU7_9ACTN</name>
<feature type="signal peptide" evidence="9">
    <location>
        <begin position="1"/>
        <end position="27"/>
    </location>
</feature>
<evidence type="ECO:0000256" key="4">
    <source>
        <dbReference type="ARBA" id="ARBA00022438"/>
    </source>
</evidence>
<keyword evidence="6" id="KW-0378">Hydrolase</keyword>
<comment type="caution">
    <text evidence="11">The sequence shown here is derived from an EMBL/GenBank/DDBJ whole genome shotgun (WGS) entry which is preliminary data.</text>
</comment>
<evidence type="ECO:0000256" key="2">
    <source>
        <dbReference type="ARBA" id="ARBA00010819"/>
    </source>
</evidence>
<dbReference type="InterPro" id="IPR013736">
    <property type="entry name" value="Xaa-Pro_dipept_C"/>
</dbReference>
<dbReference type="GO" id="GO:0008236">
    <property type="term" value="F:serine-type peptidase activity"/>
    <property type="evidence" value="ECO:0007669"/>
    <property type="project" value="UniProtKB-KW"/>
</dbReference>
<evidence type="ECO:0000313" key="11">
    <source>
        <dbReference type="EMBL" id="MBO2452082.1"/>
    </source>
</evidence>
<protein>
    <recommendedName>
        <fullName evidence="3">Xaa-Pro dipeptidyl-peptidase</fullName>
        <ecNumber evidence="3">3.4.14.11</ecNumber>
    </recommendedName>
    <alternativeName>
        <fullName evidence="8">X-prolyl-dipeptidyl aminopeptidase</fullName>
    </alternativeName>
</protein>
<dbReference type="GO" id="GO:0004177">
    <property type="term" value="F:aminopeptidase activity"/>
    <property type="evidence" value="ECO:0007669"/>
    <property type="project" value="UniProtKB-KW"/>
</dbReference>
<dbReference type="InterPro" id="IPR008979">
    <property type="entry name" value="Galactose-bd-like_sf"/>
</dbReference>
<dbReference type="RefSeq" id="WP_208259979.1">
    <property type="nucleotide sequence ID" value="NZ_JAGEOJ010000015.1"/>
</dbReference>
<dbReference type="EC" id="3.4.14.11" evidence="3"/>
<dbReference type="GO" id="GO:0006508">
    <property type="term" value="P:proteolysis"/>
    <property type="evidence" value="ECO:0007669"/>
    <property type="project" value="UniProtKB-KW"/>
</dbReference>
<dbReference type="Gene3D" id="3.40.50.1820">
    <property type="entry name" value="alpha/beta hydrolase"/>
    <property type="match status" value="2"/>
</dbReference>
<comment type="catalytic activity">
    <reaction evidence="1">
        <text>Hydrolyzes Xaa-Pro-|- bonds to release unblocked, N-terminal dipeptides from substrates including Ala-Pro-|-p-nitroanilide and (sequentially) Tyr-Pro-|-Phe-Pro-|-Gly-Pro-|-Ile.</text>
        <dbReference type="EC" id="3.4.14.11"/>
    </reaction>
</comment>
<dbReference type="InterPro" id="IPR008252">
    <property type="entry name" value="Pept_S15_Xpro"/>
</dbReference>
<evidence type="ECO:0000256" key="6">
    <source>
        <dbReference type="ARBA" id="ARBA00022801"/>
    </source>
</evidence>
<evidence type="ECO:0000256" key="7">
    <source>
        <dbReference type="ARBA" id="ARBA00022825"/>
    </source>
</evidence>
<evidence type="ECO:0000256" key="9">
    <source>
        <dbReference type="SAM" id="SignalP"/>
    </source>
</evidence>
<accession>A0A939PFU7</accession>
<evidence type="ECO:0000313" key="12">
    <source>
        <dbReference type="Proteomes" id="UP000669179"/>
    </source>
</evidence>
<sequence length="627" mass="68341">MLLSRLLPVVAAAGMAGLTVGALPASAAPAAPQVVIKDGKTQPAFSYKDAVREKVYVETTVDSDHDGKRDRVSVYVTRPKETDGSLKVASIIEASPYFSGTQDPKYHPADVTDYPRLAPWDPPTGAWVPPDYGFSYYDNYFVSRGYAVLAADTLGTGDSDGCPTAVGRNEASGMKSVIEWLTGKAKAYDAKGNKVEANWSTKKVGMAGKSYDGTLPLATAGTRVDGLKTVVSISGVSNWYDEYRANGGVVAPDGWEGEDLDLHAKAVLTRKNLAVCAPVMHDLEKKMDRVTGDYNATWDERNFAKQAAHFKASVLEVGGLHDWNVKPIQFAGLWNGLKKAGVNRKLWIHQARHDEPIDIRKQVWLDTLDQWFAHELYGVNNDIMKQPKVDIERTPGTWETHGDWPEPSAHPVTFGLGGGAAAQQPGVLATARGKGTQGLVDAPARTAEELTAKPDSADPNRLIYLTPALKKNVRLSGTTKVKVRASVDGKSPYLTGLLVDYGTDTRFADFKPDGKPQWCYGDSIPGNEGCRTSRSYVTQSTPYEIVTRGWTDIRNRNSIWSQTPVKPGKDYTFSWPMQPYDHVFKAGHRIGLLILATDHAYTLRYPAGTKVQVQLGGSSLTLPITNG</sequence>
<dbReference type="GO" id="GO:0008239">
    <property type="term" value="F:dipeptidyl-peptidase activity"/>
    <property type="evidence" value="ECO:0007669"/>
    <property type="project" value="UniProtKB-EC"/>
</dbReference>
<evidence type="ECO:0000256" key="5">
    <source>
        <dbReference type="ARBA" id="ARBA00022670"/>
    </source>
</evidence>
<evidence type="ECO:0000259" key="10">
    <source>
        <dbReference type="SMART" id="SM00939"/>
    </source>
</evidence>
<dbReference type="EMBL" id="JAGEOJ010000015">
    <property type="protein sequence ID" value="MBO2452082.1"/>
    <property type="molecule type" value="Genomic_DNA"/>
</dbReference>
<dbReference type="Proteomes" id="UP000669179">
    <property type="component" value="Unassembled WGS sequence"/>
</dbReference>
<dbReference type="AlphaFoldDB" id="A0A939PFU7"/>
<proteinExistence type="inferred from homology"/>
<dbReference type="NCBIfam" id="NF003780">
    <property type="entry name" value="PRK05371.1-1"/>
    <property type="match status" value="1"/>
</dbReference>